<proteinExistence type="predicted"/>
<dbReference type="AlphaFoldDB" id="A0A840IL62"/>
<evidence type="ECO:0000313" key="8">
    <source>
        <dbReference type="EMBL" id="MBB4683061.1"/>
    </source>
</evidence>
<evidence type="ECO:0000313" key="9">
    <source>
        <dbReference type="Proteomes" id="UP000581769"/>
    </source>
</evidence>
<sequence length="171" mass="18330">MTTVTNPVKPRTAEESPDSPPRRRRGLVRFARAATSSVAATLLSQAVLLTALAVGGAPWLASGAAFAAGAVLNFFLTRRWVWGRRGRPEMGRELLPYVAVISLGGFASVGLTTLTGHLLAPLALPHVWWVVVLDAAYVVSYALVFVLKFTLLDRFVFARDAARTPATTSPS</sequence>
<feature type="transmembrane region" description="Helical" evidence="6">
    <location>
        <begin position="126"/>
        <end position="147"/>
    </location>
</feature>
<evidence type="ECO:0000259" key="7">
    <source>
        <dbReference type="Pfam" id="PF04138"/>
    </source>
</evidence>
<protein>
    <submittedName>
        <fullName evidence="8">Putative flippase GtrA</fullName>
    </submittedName>
</protein>
<accession>A0A840IL62</accession>
<feature type="transmembrane region" description="Helical" evidence="6">
    <location>
        <begin position="59"/>
        <end position="76"/>
    </location>
</feature>
<evidence type="ECO:0000256" key="5">
    <source>
        <dbReference type="SAM" id="MobiDB-lite"/>
    </source>
</evidence>
<keyword evidence="4 6" id="KW-0472">Membrane</keyword>
<evidence type="ECO:0000256" key="1">
    <source>
        <dbReference type="ARBA" id="ARBA00004141"/>
    </source>
</evidence>
<dbReference type="InterPro" id="IPR007267">
    <property type="entry name" value="GtrA_DPMS_TM"/>
</dbReference>
<comment type="subcellular location">
    <subcellularLocation>
        <location evidence="1">Membrane</location>
        <topology evidence="1">Multi-pass membrane protein</topology>
    </subcellularLocation>
</comment>
<evidence type="ECO:0000256" key="4">
    <source>
        <dbReference type="ARBA" id="ARBA00023136"/>
    </source>
</evidence>
<comment type="caution">
    <text evidence="8">The sequence shown here is derived from an EMBL/GenBank/DDBJ whole genome shotgun (WGS) entry which is preliminary data.</text>
</comment>
<feature type="transmembrane region" description="Helical" evidence="6">
    <location>
        <begin position="97"/>
        <end position="120"/>
    </location>
</feature>
<feature type="transmembrane region" description="Helical" evidence="6">
    <location>
        <begin position="30"/>
        <end position="53"/>
    </location>
</feature>
<keyword evidence="2 6" id="KW-0812">Transmembrane</keyword>
<dbReference type="EMBL" id="JACHMG010000001">
    <property type="protein sequence ID" value="MBB4683061.1"/>
    <property type="molecule type" value="Genomic_DNA"/>
</dbReference>
<feature type="region of interest" description="Disordered" evidence="5">
    <location>
        <begin position="1"/>
        <end position="24"/>
    </location>
</feature>
<organism evidence="8 9">
    <name type="scientific">Amycolatopsis jiangsuensis</name>
    <dbReference type="NCBI Taxonomy" id="1181879"/>
    <lineage>
        <taxon>Bacteria</taxon>
        <taxon>Bacillati</taxon>
        <taxon>Actinomycetota</taxon>
        <taxon>Actinomycetes</taxon>
        <taxon>Pseudonocardiales</taxon>
        <taxon>Pseudonocardiaceae</taxon>
        <taxon>Amycolatopsis</taxon>
    </lineage>
</organism>
<evidence type="ECO:0000256" key="2">
    <source>
        <dbReference type="ARBA" id="ARBA00022692"/>
    </source>
</evidence>
<evidence type="ECO:0000256" key="3">
    <source>
        <dbReference type="ARBA" id="ARBA00022989"/>
    </source>
</evidence>
<keyword evidence="3 6" id="KW-1133">Transmembrane helix</keyword>
<evidence type="ECO:0000256" key="6">
    <source>
        <dbReference type="SAM" id="Phobius"/>
    </source>
</evidence>
<dbReference type="GO" id="GO:0016020">
    <property type="term" value="C:membrane"/>
    <property type="evidence" value="ECO:0007669"/>
    <property type="project" value="UniProtKB-SubCell"/>
</dbReference>
<dbReference type="GO" id="GO:0000271">
    <property type="term" value="P:polysaccharide biosynthetic process"/>
    <property type="evidence" value="ECO:0007669"/>
    <property type="project" value="InterPro"/>
</dbReference>
<dbReference type="RefSeq" id="WP_184777373.1">
    <property type="nucleotide sequence ID" value="NZ_JACHMG010000001.1"/>
</dbReference>
<keyword evidence="9" id="KW-1185">Reference proteome</keyword>
<dbReference type="Proteomes" id="UP000581769">
    <property type="component" value="Unassembled WGS sequence"/>
</dbReference>
<reference evidence="8 9" key="1">
    <citation type="submission" date="2020-08" db="EMBL/GenBank/DDBJ databases">
        <title>Sequencing the genomes of 1000 actinobacteria strains.</title>
        <authorList>
            <person name="Klenk H.-P."/>
        </authorList>
    </citation>
    <scope>NUCLEOTIDE SEQUENCE [LARGE SCALE GENOMIC DNA]</scope>
    <source>
        <strain evidence="8 9">DSM 45859</strain>
    </source>
</reference>
<gene>
    <name evidence="8" type="ORF">BJY18_000546</name>
</gene>
<name>A0A840IL62_9PSEU</name>
<dbReference type="Pfam" id="PF04138">
    <property type="entry name" value="GtrA_DPMS_TM"/>
    <property type="match status" value="1"/>
</dbReference>
<feature type="domain" description="GtrA/DPMS transmembrane" evidence="7">
    <location>
        <begin position="37"/>
        <end position="157"/>
    </location>
</feature>